<name>A0ABY5JZ95_9BACI</name>
<feature type="compositionally biased region" description="Basic and acidic residues" evidence="1">
    <location>
        <begin position="34"/>
        <end position="56"/>
    </location>
</feature>
<evidence type="ECO:0000313" key="3">
    <source>
        <dbReference type="Proteomes" id="UP001059773"/>
    </source>
</evidence>
<organism evidence="2 3">
    <name type="scientific">Oceanobacillus jeddahense</name>
    <dbReference type="NCBI Taxonomy" id="1462527"/>
    <lineage>
        <taxon>Bacteria</taxon>
        <taxon>Bacillati</taxon>
        <taxon>Bacillota</taxon>
        <taxon>Bacilli</taxon>
        <taxon>Bacillales</taxon>
        <taxon>Bacillaceae</taxon>
        <taxon>Oceanobacillus</taxon>
    </lineage>
</organism>
<evidence type="ECO:0000313" key="2">
    <source>
        <dbReference type="EMBL" id="UUI04376.1"/>
    </source>
</evidence>
<dbReference type="Proteomes" id="UP001059773">
    <property type="component" value="Chromosome"/>
</dbReference>
<dbReference type="RefSeq" id="WP_256709291.1">
    <property type="nucleotide sequence ID" value="NZ_CP101914.1"/>
</dbReference>
<keyword evidence="3" id="KW-1185">Reference proteome</keyword>
<proteinExistence type="predicted"/>
<reference evidence="2" key="1">
    <citation type="submission" date="2022-07" db="EMBL/GenBank/DDBJ databases">
        <title>FELIX.</title>
        <authorList>
            <person name="Wan K.H."/>
            <person name="Park S."/>
            <person name="Lawrence Q."/>
            <person name="Eichenberger J.P."/>
            <person name="Booth B.W."/>
            <person name="Piaggio A.J."/>
            <person name="Chandler J.C."/>
            <person name="Franklin A.B."/>
            <person name="Celniker S.E."/>
        </authorList>
    </citation>
    <scope>NUCLEOTIDE SEQUENCE</scope>
    <source>
        <strain evidence="2">QA-1986 374</strain>
    </source>
</reference>
<gene>
    <name evidence="2" type="ORF">NP439_06905</name>
</gene>
<sequence length="56" mass="6564">MKLIKNKERIIRKQDELHDIAEESTNGVFAGTPKETEKERKKNHSLADDFITEKRP</sequence>
<evidence type="ECO:0000256" key="1">
    <source>
        <dbReference type="SAM" id="MobiDB-lite"/>
    </source>
</evidence>
<accession>A0ABY5JZ95</accession>
<protein>
    <submittedName>
        <fullName evidence="2">Uncharacterized protein</fullName>
    </submittedName>
</protein>
<dbReference type="EMBL" id="CP101914">
    <property type="protein sequence ID" value="UUI04376.1"/>
    <property type="molecule type" value="Genomic_DNA"/>
</dbReference>
<feature type="region of interest" description="Disordered" evidence="1">
    <location>
        <begin position="18"/>
        <end position="56"/>
    </location>
</feature>